<proteinExistence type="predicted"/>
<name>A0A0B2C127_9SPHN</name>
<sequence>MIAKERVLVVDIDGTLCKIKGPEEDYASLACDQHMKARLMELHDQGWRIILSSSRGMRTYDGNQGEILRHVLPVVSAWLDEHGVPYDEIWMGKPWPGRDGFYVDDRTVRPREFLDNSLEELAAICDRDRLL</sequence>
<dbReference type="AlphaFoldDB" id="A0A0B2C127"/>
<dbReference type="Proteomes" id="UP000030988">
    <property type="component" value="Unassembled WGS sequence"/>
</dbReference>
<comment type="caution">
    <text evidence="1">The sequence shown here is derived from an EMBL/GenBank/DDBJ whole genome shotgun (WGS) entry which is preliminary data.</text>
</comment>
<reference evidence="1 2" key="1">
    <citation type="submission" date="2014-11" db="EMBL/GenBank/DDBJ databases">
        <title>Draft genome sequence of Kirrobacter mercurialis.</title>
        <authorList>
            <person name="Coil D.A."/>
            <person name="Eisen J.A."/>
        </authorList>
    </citation>
    <scope>NUCLEOTIDE SEQUENCE [LARGE SCALE GENOMIC DNA]</scope>
    <source>
        <strain evidence="1 2">Coronado</strain>
    </source>
</reference>
<dbReference type="STRING" id="1572751.PK98_04600"/>
<dbReference type="RefSeq" id="WP_052208030.1">
    <property type="nucleotide sequence ID" value="NZ_JTDN01000001.1"/>
</dbReference>
<accession>A0A0B2C127</accession>
<organism evidence="1 2">
    <name type="scientific">Croceibacterium mercuriale</name>
    <dbReference type="NCBI Taxonomy" id="1572751"/>
    <lineage>
        <taxon>Bacteria</taxon>
        <taxon>Pseudomonadati</taxon>
        <taxon>Pseudomonadota</taxon>
        <taxon>Alphaproteobacteria</taxon>
        <taxon>Sphingomonadales</taxon>
        <taxon>Erythrobacteraceae</taxon>
        <taxon>Croceibacterium</taxon>
    </lineage>
</organism>
<dbReference type="SUPFAM" id="SSF56784">
    <property type="entry name" value="HAD-like"/>
    <property type="match status" value="1"/>
</dbReference>
<dbReference type="Gene3D" id="3.40.50.1000">
    <property type="entry name" value="HAD superfamily/HAD-like"/>
    <property type="match status" value="1"/>
</dbReference>
<evidence type="ECO:0000313" key="1">
    <source>
        <dbReference type="EMBL" id="KHL25875.1"/>
    </source>
</evidence>
<dbReference type="OrthoDB" id="5509517at2"/>
<protein>
    <submittedName>
        <fullName evidence="1">Capsular biosynthesis protein</fullName>
    </submittedName>
</protein>
<gene>
    <name evidence="1" type="ORF">PK98_04600</name>
</gene>
<keyword evidence="2" id="KW-1185">Reference proteome</keyword>
<dbReference type="InterPro" id="IPR023214">
    <property type="entry name" value="HAD_sf"/>
</dbReference>
<evidence type="ECO:0000313" key="2">
    <source>
        <dbReference type="Proteomes" id="UP000030988"/>
    </source>
</evidence>
<dbReference type="InterPro" id="IPR036412">
    <property type="entry name" value="HAD-like_sf"/>
</dbReference>
<dbReference type="EMBL" id="JTDN01000001">
    <property type="protein sequence ID" value="KHL25875.1"/>
    <property type="molecule type" value="Genomic_DNA"/>
</dbReference>